<dbReference type="RefSeq" id="XP_046017574.1">
    <property type="nucleotide sequence ID" value="XM_046153007.1"/>
</dbReference>
<evidence type="ECO:0000313" key="1">
    <source>
        <dbReference type="EMBL" id="KAH7038453.1"/>
    </source>
</evidence>
<protein>
    <submittedName>
        <fullName evidence="1">Uncharacterized protein</fullName>
    </submittedName>
</protein>
<reference evidence="1" key="1">
    <citation type="journal article" date="2021" name="Nat. Commun.">
        <title>Genetic determinants of endophytism in the Arabidopsis root mycobiome.</title>
        <authorList>
            <person name="Mesny F."/>
            <person name="Miyauchi S."/>
            <person name="Thiergart T."/>
            <person name="Pickel B."/>
            <person name="Atanasova L."/>
            <person name="Karlsson M."/>
            <person name="Huettel B."/>
            <person name="Barry K.W."/>
            <person name="Haridas S."/>
            <person name="Chen C."/>
            <person name="Bauer D."/>
            <person name="Andreopoulos W."/>
            <person name="Pangilinan J."/>
            <person name="LaButti K."/>
            <person name="Riley R."/>
            <person name="Lipzen A."/>
            <person name="Clum A."/>
            <person name="Drula E."/>
            <person name="Henrissat B."/>
            <person name="Kohler A."/>
            <person name="Grigoriev I.V."/>
            <person name="Martin F.M."/>
            <person name="Hacquard S."/>
        </authorList>
    </citation>
    <scope>NUCLEOTIDE SEQUENCE</scope>
    <source>
        <strain evidence="1">MPI-CAGE-CH-0230</strain>
    </source>
</reference>
<comment type="caution">
    <text evidence="1">The sequence shown here is derived from an EMBL/GenBank/DDBJ whole genome shotgun (WGS) entry which is preliminary data.</text>
</comment>
<dbReference type="AlphaFoldDB" id="A0A9P8YI98"/>
<dbReference type="Proteomes" id="UP000756346">
    <property type="component" value="Unassembled WGS sequence"/>
</dbReference>
<organism evidence="1 2">
    <name type="scientific">Microdochium trichocladiopsis</name>
    <dbReference type="NCBI Taxonomy" id="1682393"/>
    <lineage>
        <taxon>Eukaryota</taxon>
        <taxon>Fungi</taxon>
        <taxon>Dikarya</taxon>
        <taxon>Ascomycota</taxon>
        <taxon>Pezizomycotina</taxon>
        <taxon>Sordariomycetes</taxon>
        <taxon>Xylariomycetidae</taxon>
        <taxon>Xylariales</taxon>
        <taxon>Microdochiaceae</taxon>
        <taxon>Microdochium</taxon>
    </lineage>
</organism>
<evidence type="ECO:0000313" key="2">
    <source>
        <dbReference type="Proteomes" id="UP000756346"/>
    </source>
</evidence>
<sequence length="160" mass="17383">MSTANTLAEQPDFPAMALHLQRLGQEMLKCDNLPAVQEGQTTTMMFQNIQHTLLGITNRLSAIEERISAAEVRSEAVEANRVLITQNGLVTDREEPLRQLYSLRDGGLIASFPATVSAISTMDSPTLTAVLGHLHLPTTGSVADKRRRLTYAAGVASLRV</sequence>
<accession>A0A9P8YI98</accession>
<proteinExistence type="predicted"/>
<name>A0A9P8YI98_9PEZI</name>
<dbReference type="OrthoDB" id="5413892at2759"/>
<dbReference type="EMBL" id="JAGTJQ010000002">
    <property type="protein sequence ID" value="KAH7038453.1"/>
    <property type="molecule type" value="Genomic_DNA"/>
</dbReference>
<dbReference type="GeneID" id="70182553"/>
<gene>
    <name evidence="1" type="ORF">B0I36DRAFT_316304</name>
</gene>
<keyword evidence="2" id="KW-1185">Reference proteome</keyword>